<dbReference type="RefSeq" id="WP_377937197.1">
    <property type="nucleotide sequence ID" value="NZ_JBHUMF010000031.1"/>
</dbReference>
<evidence type="ECO:0000313" key="1">
    <source>
        <dbReference type="EMBL" id="MFD2682547.1"/>
    </source>
</evidence>
<name>A0ABW5RVS5_9BACI</name>
<gene>
    <name evidence="1" type="ORF">ACFSUL_17555</name>
</gene>
<dbReference type="Proteomes" id="UP001597506">
    <property type="component" value="Unassembled WGS sequence"/>
</dbReference>
<organism evidence="1 2">
    <name type="scientific">Bacillus seohaeanensis</name>
    <dbReference type="NCBI Taxonomy" id="284580"/>
    <lineage>
        <taxon>Bacteria</taxon>
        <taxon>Bacillati</taxon>
        <taxon>Bacillota</taxon>
        <taxon>Bacilli</taxon>
        <taxon>Bacillales</taxon>
        <taxon>Bacillaceae</taxon>
        <taxon>Bacillus</taxon>
    </lineage>
</organism>
<sequence>MSKKDFYKGMEAAAKPFEEKFQKQSEAFKEVAQSIHDKLDDFSFTTDQIMEELNAMEKKRLYDLNTIIDIAKLGNDEKELLMAILYTLADMTDYVTEYQQAFLRSVKSYLQVIGGQTSINLSVIENIENLNDQKAILQTVMEFLFLENASHGYMDEYSDLMDYFSVNKKGVREIQECIDKIYKATGLEGIAENYGYVPEEPVQHATNDFLGGEQRDYSGFSTVKISEGLVVHSGEVKTFENLNLFFEECITVNEGGKLIVNNCTIKTKRTLDTAILSNSGEVVISGCVMDYFGLDDKQFFTAKNAKLLIENTELVDCHRLLSNTTEDTIIEFSHCVSSSLGIQVTSDMERNMLKLTDCDFSSSNDGSGEFYENRQCAFSAPNLVTRNCQFSNFQYGVFDIPSLITFFNLNPNDMDSIDLIEITGSSFINCNGVIYENGGAKEILIADCHFENCVDVFTGEGFEENYAVKFIDCRLENCKGLLSNAVRPFYMKNTTINEGFMLLQTREQVTMENCILSNWNLEKAIAYLHHYNYSVSLPIEVGKNSLFKECIFKNINLEGSNWGLSNYFIGGNSNGATILAESCEFENISSYEEIFREVENYTLYTGTFIVRGKKKTAYTQVEIKNCKGLSDKVHY</sequence>
<dbReference type="InterPro" id="IPR011050">
    <property type="entry name" value="Pectin_lyase_fold/virulence"/>
</dbReference>
<reference evidence="2" key="1">
    <citation type="journal article" date="2019" name="Int. J. Syst. Evol. Microbiol.">
        <title>The Global Catalogue of Microorganisms (GCM) 10K type strain sequencing project: providing services to taxonomists for standard genome sequencing and annotation.</title>
        <authorList>
            <consortium name="The Broad Institute Genomics Platform"/>
            <consortium name="The Broad Institute Genome Sequencing Center for Infectious Disease"/>
            <person name="Wu L."/>
            <person name="Ma J."/>
        </authorList>
    </citation>
    <scope>NUCLEOTIDE SEQUENCE [LARGE SCALE GENOMIC DNA]</scope>
    <source>
        <strain evidence="2">KCTC 3913</strain>
    </source>
</reference>
<protein>
    <recommendedName>
        <fullName evidence="3">Right handed beta helix region</fullName>
    </recommendedName>
</protein>
<dbReference type="EMBL" id="JBHUMF010000031">
    <property type="protein sequence ID" value="MFD2682547.1"/>
    <property type="molecule type" value="Genomic_DNA"/>
</dbReference>
<keyword evidence="2" id="KW-1185">Reference proteome</keyword>
<evidence type="ECO:0008006" key="3">
    <source>
        <dbReference type="Google" id="ProtNLM"/>
    </source>
</evidence>
<proteinExistence type="predicted"/>
<accession>A0ABW5RVS5</accession>
<comment type="caution">
    <text evidence="1">The sequence shown here is derived from an EMBL/GenBank/DDBJ whole genome shotgun (WGS) entry which is preliminary data.</text>
</comment>
<evidence type="ECO:0000313" key="2">
    <source>
        <dbReference type="Proteomes" id="UP001597506"/>
    </source>
</evidence>
<dbReference type="SUPFAM" id="SSF51126">
    <property type="entry name" value="Pectin lyase-like"/>
    <property type="match status" value="1"/>
</dbReference>